<name>A0A813U165_9BILA</name>
<evidence type="ECO:0000313" key="4">
    <source>
        <dbReference type="Proteomes" id="UP000663860"/>
    </source>
</evidence>
<dbReference type="GO" id="GO:0005783">
    <property type="term" value="C:endoplasmic reticulum"/>
    <property type="evidence" value="ECO:0007669"/>
    <property type="project" value="TreeGrafter"/>
</dbReference>
<evidence type="ECO:0000313" key="3">
    <source>
        <dbReference type="EMBL" id="CAF3719850.1"/>
    </source>
</evidence>
<dbReference type="EMBL" id="CAJOBB010000632">
    <property type="protein sequence ID" value="CAF3719850.1"/>
    <property type="molecule type" value="Genomic_DNA"/>
</dbReference>
<organism evidence="2 4">
    <name type="scientific">Adineta steineri</name>
    <dbReference type="NCBI Taxonomy" id="433720"/>
    <lineage>
        <taxon>Eukaryota</taxon>
        <taxon>Metazoa</taxon>
        <taxon>Spiralia</taxon>
        <taxon>Gnathifera</taxon>
        <taxon>Rotifera</taxon>
        <taxon>Eurotatoria</taxon>
        <taxon>Bdelloidea</taxon>
        <taxon>Adinetida</taxon>
        <taxon>Adinetidae</taxon>
        <taxon>Adineta</taxon>
    </lineage>
</organism>
<dbReference type="AlphaFoldDB" id="A0A813U165"/>
<dbReference type="InterPro" id="IPR051916">
    <property type="entry name" value="GPI-anchor_lipid_remodeler"/>
</dbReference>
<feature type="domain" description="Endonuclease/exonuclease/phosphatase" evidence="1">
    <location>
        <begin position="15"/>
        <end position="233"/>
    </location>
</feature>
<evidence type="ECO:0000259" key="1">
    <source>
        <dbReference type="Pfam" id="PF03372"/>
    </source>
</evidence>
<sequence>MTSQKVLTVFRLAAINVHGFMSALNGKNNVDDLISILKPLNLDLLAVEEVDIGQNWKKITESLSLNYSTFDPTYGQYHGNGIASRYPIKDVSTRPTPFRCAGGKRSILQCRLDGDHPFIQDRLFAVTHLDHLNEDDRLTQIKHFRPHDSNIDILIGDMNALTREDYSDKYYENIVAGKRKRSGWETPRFDLTKFITDEWKYEDAFKLMNPQLKDEEVVTCAYGTRIDYIYLRPRENDSWKLTKCSIINAQPATDHNAVYAEFETLSE</sequence>
<dbReference type="Pfam" id="PF03372">
    <property type="entry name" value="Exo_endo_phos"/>
    <property type="match status" value="1"/>
</dbReference>
<dbReference type="Proteomes" id="UP000663868">
    <property type="component" value="Unassembled WGS sequence"/>
</dbReference>
<reference evidence="2" key="1">
    <citation type="submission" date="2021-02" db="EMBL/GenBank/DDBJ databases">
        <authorList>
            <person name="Nowell W R."/>
        </authorList>
    </citation>
    <scope>NUCLEOTIDE SEQUENCE</scope>
</reference>
<proteinExistence type="predicted"/>
<evidence type="ECO:0000313" key="2">
    <source>
        <dbReference type="EMBL" id="CAF0820194.1"/>
    </source>
</evidence>
<dbReference type="InterPro" id="IPR036691">
    <property type="entry name" value="Endo/exonu/phosph_ase_sf"/>
</dbReference>
<dbReference type="Gene3D" id="3.60.10.10">
    <property type="entry name" value="Endonuclease/exonuclease/phosphatase"/>
    <property type="match status" value="1"/>
</dbReference>
<protein>
    <recommendedName>
        <fullName evidence="1">Endonuclease/exonuclease/phosphatase domain-containing protein</fullName>
    </recommendedName>
</protein>
<dbReference type="SUPFAM" id="SSF56219">
    <property type="entry name" value="DNase I-like"/>
    <property type="match status" value="1"/>
</dbReference>
<gene>
    <name evidence="2" type="ORF">IZO911_LOCUS7955</name>
    <name evidence="3" type="ORF">KXQ929_LOCUS12332</name>
</gene>
<dbReference type="InterPro" id="IPR005135">
    <property type="entry name" value="Endo/exonuclease/phosphatase"/>
</dbReference>
<accession>A0A813U165</accession>
<dbReference type="Proteomes" id="UP000663860">
    <property type="component" value="Unassembled WGS sequence"/>
</dbReference>
<dbReference type="EMBL" id="CAJNOE010000053">
    <property type="protein sequence ID" value="CAF0820194.1"/>
    <property type="molecule type" value="Genomic_DNA"/>
</dbReference>
<dbReference type="PANTHER" id="PTHR14859">
    <property type="entry name" value="CALCOFLUOR WHITE HYPERSENSITIVE PROTEIN PRECURSOR"/>
    <property type="match status" value="1"/>
</dbReference>
<dbReference type="GO" id="GO:0016020">
    <property type="term" value="C:membrane"/>
    <property type="evidence" value="ECO:0007669"/>
    <property type="project" value="GOC"/>
</dbReference>
<dbReference type="PANTHER" id="PTHR14859:SF0">
    <property type="entry name" value="ENDONUCLEASE_EXONUCLEASE_PHOSPHATASE FAMILY PROTEIN, EXPRESSED"/>
    <property type="match status" value="1"/>
</dbReference>
<dbReference type="GO" id="GO:0006506">
    <property type="term" value="P:GPI anchor biosynthetic process"/>
    <property type="evidence" value="ECO:0007669"/>
    <property type="project" value="TreeGrafter"/>
</dbReference>
<comment type="caution">
    <text evidence="2">The sequence shown here is derived from an EMBL/GenBank/DDBJ whole genome shotgun (WGS) entry which is preliminary data.</text>
</comment>
<dbReference type="GO" id="GO:0003824">
    <property type="term" value="F:catalytic activity"/>
    <property type="evidence" value="ECO:0007669"/>
    <property type="project" value="InterPro"/>
</dbReference>